<name>A0ABV6IVZ1_9PROT</name>
<keyword evidence="2" id="KW-1185">Reference proteome</keyword>
<reference evidence="1 2" key="1">
    <citation type="submission" date="2024-09" db="EMBL/GenBank/DDBJ databases">
        <authorList>
            <person name="Sun Q."/>
            <person name="Mori K."/>
        </authorList>
    </citation>
    <scope>NUCLEOTIDE SEQUENCE [LARGE SCALE GENOMIC DNA]</scope>
    <source>
        <strain evidence="1 2">CCM 7468</strain>
    </source>
</reference>
<accession>A0ABV6IVZ1</accession>
<proteinExistence type="predicted"/>
<dbReference type="EMBL" id="JBHLVZ010000069">
    <property type="protein sequence ID" value="MFC0387780.1"/>
    <property type="molecule type" value="Genomic_DNA"/>
</dbReference>
<dbReference type="RefSeq" id="WP_377053557.1">
    <property type="nucleotide sequence ID" value="NZ_JBHLVZ010000069.1"/>
</dbReference>
<gene>
    <name evidence="1" type="ORF">ACFFIC_19865</name>
</gene>
<evidence type="ECO:0008006" key="3">
    <source>
        <dbReference type="Google" id="ProtNLM"/>
    </source>
</evidence>
<comment type="caution">
    <text evidence="1">The sequence shown here is derived from an EMBL/GenBank/DDBJ whole genome shotgun (WGS) entry which is preliminary data.</text>
</comment>
<protein>
    <recommendedName>
        <fullName evidence="3">SpoVT-AbrB domain-containing protein</fullName>
    </recommendedName>
</protein>
<dbReference type="Proteomes" id="UP001589789">
    <property type="component" value="Unassembled WGS sequence"/>
</dbReference>
<evidence type="ECO:0000313" key="1">
    <source>
        <dbReference type="EMBL" id="MFC0387780.1"/>
    </source>
</evidence>
<sequence>MLPRTAKLTSKNQLTLPRRVVEALGWPTHFRVQVVQGALVLWPGRVVTADQVPASGDAGERGMGSRAK</sequence>
<organism evidence="1 2">
    <name type="scientific">Muricoccus vinaceus</name>
    <dbReference type="NCBI Taxonomy" id="424704"/>
    <lineage>
        <taxon>Bacteria</taxon>
        <taxon>Pseudomonadati</taxon>
        <taxon>Pseudomonadota</taxon>
        <taxon>Alphaproteobacteria</taxon>
        <taxon>Acetobacterales</taxon>
        <taxon>Roseomonadaceae</taxon>
        <taxon>Muricoccus</taxon>
    </lineage>
</organism>
<evidence type="ECO:0000313" key="2">
    <source>
        <dbReference type="Proteomes" id="UP001589789"/>
    </source>
</evidence>